<proteinExistence type="predicted"/>
<evidence type="ECO:0000313" key="4">
    <source>
        <dbReference type="Proteomes" id="UP000000763"/>
    </source>
</evidence>
<evidence type="ECO:0000313" key="3">
    <source>
        <dbReference type="EMBL" id="BAD19965.1"/>
    </source>
</evidence>
<reference evidence="3" key="2">
    <citation type="submission" date="2002-08" db="EMBL/GenBank/DDBJ databases">
        <title>Oryza sativa nipponbare(GA3) genomic DNA, chromosome 2, BAC clone:OSJNBa0090H18.</title>
        <authorList>
            <person name="Sasaki T."/>
            <person name="Matsumoto T."/>
            <person name="Katayose Y."/>
        </authorList>
    </citation>
    <scope>NUCLEOTIDE SEQUENCE</scope>
</reference>
<evidence type="ECO:0000256" key="1">
    <source>
        <dbReference type="SAM" id="MobiDB-lite"/>
    </source>
</evidence>
<feature type="region of interest" description="Disordered" evidence="1">
    <location>
        <begin position="1"/>
        <end position="69"/>
    </location>
</feature>
<dbReference type="Proteomes" id="UP000000763">
    <property type="component" value="Chromosome 2"/>
</dbReference>
<gene>
    <name evidence="2" type="ORF">OSJNBa0011N12.17</name>
    <name evidence="3" type="ORF">OSJNBa0090H18.44</name>
</gene>
<organism evidence="3 4">
    <name type="scientific">Oryza sativa subsp. japonica</name>
    <name type="common">Rice</name>
    <dbReference type="NCBI Taxonomy" id="39947"/>
    <lineage>
        <taxon>Eukaryota</taxon>
        <taxon>Viridiplantae</taxon>
        <taxon>Streptophyta</taxon>
        <taxon>Embryophyta</taxon>
        <taxon>Tracheophyta</taxon>
        <taxon>Spermatophyta</taxon>
        <taxon>Magnoliopsida</taxon>
        <taxon>Liliopsida</taxon>
        <taxon>Poales</taxon>
        <taxon>Poaceae</taxon>
        <taxon>BOP clade</taxon>
        <taxon>Oryzoideae</taxon>
        <taxon>Oryzeae</taxon>
        <taxon>Oryzinae</taxon>
        <taxon>Oryza</taxon>
        <taxon>Oryza sativa</taxon>
    </lineage>
</organism>
<dbReference type="EMBL" id="AP005511">
    <property type="protein sequence ID" value="BAD19791.1"/>
    <property type="molecule type" value="Genomic_DNA"/>
</dbReference>
<accession>Q6K3Q6</accession>
<protein>
    <submittedName>
        <fullName evidence="3">Uncharacterized protein</fullName>
    </submittedName>
</protein>
<reference evidence="4" key="4">
    <citation type="journal article" date="2008" name="Nucleic Acids Res.">
        <title>The rice annotation project database (RAP-DB): 2008 update.</title>
        <authorList>
            <consortium name="The rice annotation project (RAP)"/>
        </authorList>
    </citation>
    <scope>GENOME REANNOTATION</scope>
    <source>
        <strain evidence="4">cv. Nipponbare</strain>
    </source>
</reference>
<reference evidence="2" key="1">
    <citation type="submission" date="2002-07" db="EMBL/GenBank/DDBJ databases">
        <title>Oryza sativa nipponbare(GA3) genomic DNA, chromosome 2, BAC clone:OSJNBa0011N12.</title>
        <authorList>
            <person name="Sasaki T."/>
            <person name="Matsumoto T."/>
            <person name="Katayose Y."/>
        </authorList>
    </citation>
    <scope>NUCLEOTIDE SEQUENCE</scope>
</reference>
<name>Q6K3Q6_ORYSJ</name>
<dbReference type="EMBL" id="AP005614">
    <property type="protein sequence ID" value="BAD19965.1"/>
    <property type="molecule type" value="Genomic_DNA"/>
</dbReference>
<reference evidence="4" key="3">
    <citation type="journal article" date="2005" name="Nature">
        <title>The map-based sequence of the rice genome.</title>
        <authorList>
            <consortium name="International rice genome sequencing project (IRGSP)"/>
            <person name="Matsumoto T."/>
            <person name="Wu J."/>
            <person name="Kanamori H."/>
            <person name="Katayose Y."/>
            <person name="Fujisawa M."/>
            <person name="Namiki N."/>
            <person name="Mizuno H."/>
            <person name="Yamamoto K."/>
            <person name="Antonio B.A."/>
            <person name="Baba T."/>
            <person name="Sakata K."/>
            <person name="Nagamura Y."/>
            <person name="Aoki H."/>
            <person name="Arikawa K."/>
            <person name="Arita K."/>
            <person name="Bito T."/>
            <person name="Chiden Y."/>
            <person name="Fujitsuka N."/>
            <person name="Fukunaka R."/>
            <person name="Hamada M."/>
            <person name="Harada C."/>
            <person name="Hayashi A."/>
            <person name="Hijishita S."/>
            <person name="Honda M."/>
            <person name="Hosokawa S."/>
            <person name="Ichikawa Y."/>
            <person name="Idonuma A."/>
            <person name="Iijima M."/>
            <person name="Ikeda M."/>
            <person name="Ikeno M."/>
            <person name="Ito K."/>
            <person name="Ito S."/>
            <person name="Ito T."/>
            <person name="Ito Y."/>
            <person name="Ito Y."/>
            <person name="Iwabuchi A."/>
            <person name="Kamiya K."/>
            <person name="Karasawa W."/>
            <person name="Kurita K."/>
            <person name="Katagiri S."/>
            <person name="Kikuta A."/>
            <person name="Kobayashi H."/>
            <person name="Kobayashi N."/>
            <person name="Machita K."/>
            <person name="Maehara T."/>
            <person name="Masukawa M."/>
            <person name="Mizubayashi T."/>
            <person name="Mukai Y."/>
            <person name="Nagasaki H."/>
            <person name="Nagata Y."/>
            <person name="Naito S."/>
            <person name="Nakashima M."/>
            <person name="Nakama Y."/>
            <person name="Nakamichi Y."/>
            <person name="Nakamura M."/>
            <person name="Meguro A."/>
            <person name="Negishi M."/>
            <person name="Ohta I."/>
            <person name="Ohta T."/>
            <person name="Okamoto M."/>
            <person name="Ono N."/>
            <person name="Saji S."/>
            <person name="Sakaguchi M."/>
            <person name="Sakai K."/>
            <person name="Shibata M."/>
            <person name="Shimokawa T."/>
            <person name="Song J."/>
            <person name="Takazaki Y."/>
            <person name="Terasawa K."/>
            <person name="Tsugane M."/>
            <person name="Tsuji K."/>
            <person name="Ueda S."/>
            <person name="Waki K."/>
            <person name="Yamagata H."/>
            <person name="Yamamoto M."/>
            <person name="Yamamoto S."/>
            <person name="Yamane H."/>
            <person name="Yoshiki S."/>
            <person name="Yoshihara R."/>
            <person name="Yukawa K."/>
            <person name="Zhong H."/>
            <person name="Yano M."/>
            <person name="Yuan Q."/>
            <person name="Ouyang S."/>
            <person name="Liu J."/>
            <person name="Jones K.M."/>
            <person name="Gansberger K."/>
            <person name="Moffat K."/>
            <person name="Hill J."/>
            <person name="Bera J."/>
            <person name="Fadrosh D."/>
            <person name="Jin S."/>
            <person name="Johri S."/>
            <person name="Kim M."/>
            <person name="Overton L."/>
            <person name="Reardon M."/>
            <person name="Tsitrin T."/>
            <person name="Vuong H."/>
            <person name="Weaver B."/>
            <person name="Ciecko A."/>
            <person name="Tallon L."/>
            <person name="Jackson J."/>
            <person name="Pai G."/>
            <person name="Aken S.V."/>
            <person name="Utterback T."/>
            <person name="Reidmuller S."/>
            <person name="Feldblyum T."/>
            <person name="Hsiao J."/>
            <person name="Zismann V."/>
            <person name="Iobst S."/>
            <person name="de Vazeille A.R."/>
            <person name="Buell C.R."/>
            <person name="Ying K."/>
            <person name="Li Y."/>
            <person name="Lu T."/>
            <person name="Huang Y."/>
            <person name="Zhao Q."/>
            <person name="Feng Q."/>
            <person name="Zhang L."/>
            <person name="Zhu J."/>
            <person name="Weng Q."/>
            <person name="Mu J."/>
            <person name="Lu Y."/>
            <person name="Fan D."/>
            <person name="Liu Y."/>
            <person name="Guan J."/>
            <person name="Zhang Y."/>
            <person name="Yu S."/>
            <person name="Liu X."/>
            <person name="Zhang Y."/>
            <person name="Hong G."/>
            <person name="Han B."/>
            <person name="Choisne N."/>
            <person name="Demange N."/>
            <person name="Orjeda G."/>
            <person name="Samain S."/>
            <person name="Cattolico L."/>
            <person name="Pelletier E."/>
            <person name="Couloux A."/>
            <person name="Segurens B."/>
            <person name="Wincker P."/>
            <person name="D'Hont A."/>
            <person name="Scarpelli C."/>
            <person name="Weissenbach J."/>
            <person name="Salanoubat M."/>
            <person name="Quetier F."/>
            <person name="Yu Y."/>
            <person name="Kim H.R."/>
            <person name="Rambo T."/>
            <person name="Currie J."/>
            <person name="Collura K."/>
            <person name="Luo M."/>
            <person name="Yang T."/>
            <person name="Ammiraju J.S.S."/>
            <person name="Engler F."/>
            <person name="Soderlund C."/>
            <person name="Wing R.A."/>
            <person name="Palmer L.E."/>
            <person name="de la Bastide M."/>
            <person name="Spiegel L."/>
            <person name="Nascimento L."/>
            <person name="Zutavern T."/>
            <person name="O'Shaughnessy A."/>
            <person name="Dike S."/>
            <person name="Dedhia N."/>
            <person name="Preston R."/>
            <person name="Balija V."/>
            <person name="McCombie W.R."/>
            <person name="Chow T."/>
            <person name="Chen H."/>
            <person name="Chung M."/>
            <person name="Chen C."/>
            <person name="Shaw J."/>
            <person name="Wu H."/>
            <person name="Hsiao K."/>
            <person name="Chao Y."/>
            <person name="Chu M."/>
            <person name="Cheng C."/>
            <person name="Hour A."/>
            <person name="Lee P."/>
            <person name="Lin S."/>
            <person name="Lin Y."/>
            <person name="Liou J."/>
            <person name="Liu S."/>
            <person name="Hsing Y."/>
            <person name="Raghuvanshi S."/>
            <person name="Mohanty A."/>
            <person name="Bharti A.K."/>
            <person name="Gaur A."/>
            <person name="Gupta V."/>
            <person name="Kumar D."/>
            <person name="Ravi V."/>
            <person name="Vij S."/>
            <person name="Kapur A."/>
            <person name="Khurana P."/>
            <person name="Khurana P."/>
            <person name="Khurana J.P."/>
            <person name="Tyagi A.K."/>
            <person name="Gaikwad K."/>
            <person name="Singh A."/>
            <person name="Dalal V."/>
            <person name="Srivastava S."/>
            <person name="Dixit A."/>
            <person name="Pal A.K."/>
            <person name="Ghazi I.A."/>
            <person name="Yadav M."/>
            <person name="Pandit A."/>
            <person name="Bhargava A."/>
            <person name="Sureshbabu K."/>
            <person name="Batra K."/>
            <person name="Sharma T.R."/>
            <person name="Mohapatra T."/>
            <person name="Singh N.K."/>
            <person name="Messing J."/>
            <person name="Nelson A.B."/>
            <person name="Fuks G."/>
            <person name="Kavchok S."/>
            <person name="Keizer G."/>
            <person name="Linton E."/>
            <person name="Llaca V."/>
            <person name="Song R."/>
            <person name="Tanyolac B."/>
            <person name="Young S."/>
            <person name="Ho-Il K."/>
            <person name="Hahn J.H."/>
            <person name="Sangsakoo G."/>
            <person name="Vanavichit A."/>
            <person name="de Mattos Luiz.A.T."/>
            <person name="Zimmer P.D."/>
            <person name="Malone G."/>
            <person name="Dellagostin O."/>
            <person name="de Oliveira A.C."/>
            <person name="Bevan M."/>
            <person name="Bancroft I."/>
            <person name="Minx P."/>
            <person name="Cordum H."/>
            <person name="Wilson R."/>
            <person name="Cheng Z."/>
            <person name="Jin W."/>
            <person name="Jiang J."/>
            <person name="Leong S.A."/>
            <person name="Iwama H."/>
            <person name="Gojobori T."/>
            <person name="Itoh T."/>
            <person name="Niimura Y."/>
            <person name="Fujii Y."/>
            <person name="Habara T."/>
            <person name="Sakai H."/>
            <person name="Sato Y."/>
            <person name="Wilson G."/>
            <person name="Kumar K."/>
            <person name="McCouch S."/>
            <person name="Juretic N."/>
            <person name="Hoen D."/>
            <person name="Wright S."/>
            <person name="Bruskiewich R."/>
            <person name="Bureau T."/>
            <person name="Miyao A."/>
            <person name="Hirochika H."/>
            <person name="Nishikawa T."/>
            <person name="Kadowaki K."/>
            <person name="Sugiura M."/>
            <person name="Burr B."/>
            <person name="Sasaki T."/>
        </authorList>
    </citation>
    <scope>NUCLEOTIDE SEQUENCE [LARGE SCALE GENOMIC DNA]</scope>
    <source>
        <strain evidence="4">cv. Nipponbare</strain>
    </source>
</reference>
<evidence type="ECO:0000313" key="2">
    <source>
        <dbReference type="EMBL" id="BAD19791.1"/>
    </source>
</evidence>
<dbReference type="AlphaFoldDB" id="Q6K3Q6"/>
<sequence length="69" mass="7356">MREQRRREGGSGMQARLPASGCECGGGSGKKGGSEPEGWRRRQRKEGVAASPKARDGGNGKKGRWLTSL</sequence>